<dbReference type="VEuPathDB" id="VectorBase:AMIN003523"/>
<dbReference type="NCBIfam" id="NF006108">
    <property type="entry name" value="PRK08259.1"/>
    <property type="match status" value="1"/>
</dbReference>
<dbReference type="InterPro" id="IPR001753">
    <property type="entry name" value="Enoyl-CoA_hydra/iso"/>
</dbReference>
<comment type="similarity">
    <text evidence="1">Belongs to the enoyl-CoA hydratase/isomerase family.</text>
</comment>
<dbReference type="Gene3D" id="1.10.287.2460">
    <property type="match status" value="1"/>
</dbReference>
<dbReference type="InterPro" id="IPR029045">
    <property type="entry name" value="ClpP/crotonase-like_dom_sf"/>
</dbReference>
<dbReference type="Proteomes" id="UP000075920">
    <property type="component" value="Unassembled WGS sequence"/>
</dbReference>
<dbReference type="Pfam" id="PF00378">
    <property type="entry name" value="ECH_1"/>
    <property type="match status" value="1"/>
</dbReference>
<keyword evidence="3" id="KW-1185">Reference proteome</keyword>
<dbReference type="EnsemblMetazoa" id="AMIN003523-RA">
    <property type="protein sequence ID" value="AMIN003523-PA"/>
    <property type="gene ID" value="AMIN003523"/>
</dbReference>
<reference evidence="3" key="1">
    <citation type="submission" date="2013-03" db="EMBL/GenBank/DDBJ databases">
        <title>The Genome Sequence of Anopheles minimus MINIMUS1.</title>
        <authorList>
            <consortium name="The Broad Institute Genomics Platform"/>
            <person name="Neafsey D.E."/>
            <person name="Walton C."/>
            <person name="Walker B."/>
            <person name="Young S.K."/>
            <person name="Zeng Q."/>
            <person name="Gargeya S."/>
            <person name="Fitzgerald M."/>
            <person name="Haas B."/>
            <person name="Abouelleil A."/>
            <person name="Allen A.W."/>
            <person name="Alvarado L."/>
            <person name="Arachchi H.M."/>
            <person name="Berlin A.M."/>
            <person name="Chapman S.B."/>
            <person name="Gainer-Dewar J."/>
            <person name="Goldberg J."/>
            <person name="Griggs A."/>
            <person name="Gujja S."/>
            <person name="Hansen M."/>
            <person name="Howarth C."/>
            <person name="Imamovic A."/>
            <person name="Ireland A."/>
            <person name="Larimer J."/>
            <person name="McCowan C."/>
            <person name="Murphy C."/>
            <person name="Pearson M."/>
            <person name="Poon T.W."/>
            <person name="Priest M."/>
            <person name="Roberts A."/>
            <person name="Saif S."/>
            <person name="Shea T."/>
            <person name="Sisk P."/>
            <person name="Sykes S."/>
            <person name="Wortman J."/>
            <person name="Nusbaum C."/>
            <person name="Birren B."/>
        </authorList>
    </citation>
    <scope>NUCLEOTIDE SEQUENCE [LARGE SCALE GENOMIC DNA]</scope>
    <source>
        <strain evidence="3">MINIMUS1</strain>
    </source>
</reference>
<dbReference type="SUPFAM" id="SSF52096">
    <property type="entry name" value="ClpP/crotonase"/>
    <property type="match status" value="1"/>
</dbReference>
<dbReference type="Gene3D" id="3.90.226.10">
    <property type="entry name" value="2-enoyl-CoA Hydratase, Chain A, domain 1"/>
    <property type="match status" value="1"/>
</dbReference>
<sequence>MVMNVLNSYRSCQILSRNTLKLLSRGCTTAGNDTGKERMANSSEEAIVVEKENNITLIGINRPKVRNAIDVVTGKKLSVAIADFESDPKADVGVLHGIGGSFCSGYDLNELAGQQEIPLDIQSVVHGPEGVMGPTRRMIRKPLVCAITGYCVAGGLELALMCDLRVMEENAVLGFYNRRFGVPLIDGGTVRLPALIGLSRALDLILTGRTVTAKEALEIGLVNRVVAVGAGLGQAYNLAMSIAKYPQLCIRHDRDAAYYGTFSAQSLEEALEREASSVSVELLQEAKEGAGKFRQGIGRGGSFSGVKERKLADWEKAEMIHESKL</sequence>
<evidence type="ECO:0008006" key="4">
    <source>
        <dbReference type="Google" id="ProtNLM"/>
    </source>
</evidence>
<accession>A0A182VZL8</accession>
<name>A0A182VZL8_9DIPT</name>
<proteinExistence type="inferred from homology"/>
<organism evidence="2 3">
    <name type="scientific">Anopheles minimus</name>
    <dbReference type="NCBI Taxonomy" id="112268"/>
    <lineage>
        <taxon>Eukaryota</taxon>
        <taxon>Metazoa</taxon>
        <taxon>Ecdysozoa</taxon>
        <taxon>Arthropoda</taxon>
        <taxon>Hexapoda</taxon>
        <taxon>Insecta</taxon>
        <taxon>Pterygota</taxon>
        <taxon>Neoptera</taxon>
        <taxon>Endopterygota</taxon>
        <taxon>Diptera</taxon>
        <taxon>Nematocera</taxon>
        <taxon>Culicoidea</taxon>
        <taxon>Culicidae</taxon>
        <taxon>Anophelinae</taxon>
        <taxon>Anopheles</taxon>
    </lineage>
</organism>
<dbReference type="PANTHER" id="PTHR43802:SF1">
    <property type="entry name" value="IP11341P-RELATED"/>
    <property type="match status" value="1"/>
</dbReference>
<reference evidence="2" key="2">
    <citation type="submission" date="2020-05" db="UniProtKB">
        <authorList>
            <consortium name="EnsemblMetazoa"/>
        </authorList>
    </citation>
    <scope>IDENTIFICATION</scope>
    <source>
        <strain evidence="2">MINIMUS1</strain>
    </source>
</reference>
<evidence type="ECO:0000256" key="1">
    <source>
        <dbReference type="ARBA" id="ARBA00005254"/>
    </source>
</evidence>
<dbReference type="CDD" id="cd06558">
    <property type="entry name" value="crotonase-like"/>
    <property type="match status" value="1"/>
</dbReference>
<dbReference type="STRING" id="112268.A0A182VZL8"/>
<dbReference type="AlphaFoldDB" id="A0A182VZL8"/>
<evidence type="ECO:0000313" key="2">
    <source>
        <dbReference type="EnsemblMetazoa" id="AMIN003523-PA"/>
    </source>
</evidence>
<protein>
    <recommendedName>
        <fullName evidence="4">Enoyl-CoA hydratase</fullName>
    </recommendedName>
</protein>
<evidence type="ECO:0000313" key="3">
    <source>
        <dbReference type="Proteomes" id="UP000075920"/>
    </source>
</evidence>
<dbReference type="PANTHER" id="PTHR43802">
    <property type="entry name" value="ENOYL-COA HYDRATASE"/>
    <property type="match status" value="1"/>
</dbReference>